<dbReference type="RefSeq" id="XP_019626443.1">
    <property type="nucleotide sequence ID" value="XM_019770884.1"/>
</dbReference>
<keyword evidence="3 11" id="KW-0547">Nucleotide-binding</keyword>
<dbReference type="EC" id="2.3.2.23" evidence="1"/>
<evidence type="ECO:0000256" key="3">
    <source>
        <dbReference type="ARBA" id="ARBA00022741"/>
    </source>
</evidence>
<dbReference type="CDD" id="cd23805">
    <property type="entry name" value="UBCc_UBE2T"/>
    <property type="match status" value="1"/>
</dbReference>
<reference evidence="15" key="1">
    <citation type="submission" date="2025-08" db="UniProtKB">
        <authorList>
            <consortium name="RefSeq"/>
        </authorList>
    </citation>
    <scope>IDENTIFICATION</scope>
    <source>
        <tissue evidence="15">Gonad</tissue>
    </source>
</reference>
<dbReference type="PROSITE" id="PS00183">
    <property type="entry name" value="UBC_1"/>
    <property type="match status" value="1"/>
</dbReference>
<evidence type="ECO:0000313" key="14">
    <source>
        <dbReference type="Proteomes" id="UP000515135"/>
    </source>
</evidence>
<evidence type="ECO:0000256" key="1">
    <source>
        <dbReference type="ARBA" id="ARBA00012486"/>
    </source>
</evidence>
<evidence type="ECO:0000256" key="4">
    <source>
        <dbReference type="ARBA" id="ARBA00022786"/>
    </source>
</evidence>
<feature type="active site" description="Glycyl thioester intermediate" evidence="10">
    <location>
        <position position="86"/>
    </location>
</feature>
<evidence type="ECO:0000256" key="7">
    <source>
        <dbReference type="ARBA" id="ARBA00076317"/>
    </source>
</evidence>
<feature type="compositionally biased region" description="Basic and acidic residues" evidence="12">
    <location>
        <begin position="169"/>
        <end position="181"/>
    </location>
</feature>
<keyword evidence="2" id="KW-0808">Transferase</keyword>
<dbReference type="GeneID" id="109471534"/>
<keyword evidence="4 11" id="KW-0833">Ubl conjugation pathway</keyword>
<feature type="domain" description="UBC core" evidence="13">
    <location>
        <begin position="2"/>
        <end position="152"/>
    </location>
</feature>
<evidence type="ECO:0000313" key="15">
    <source>
        <dbReference type="RefSeq" id="XP_019626443.1"/>
    </source>
</evidence>
<comment type="similarity">
    <text evidence="11">Belongs to the ubiquitin-conjugating enzyme family.</text>
</comment>
<dbReference type="FunFam" id="3.10.110.10:FF:000041">
    <property type="entry name" value="Ubiquitin-conjugating enzyme E2 T"/>
    <property type="match status" value="1"/>
</dbReference>
<accession>A0A6P4YPW9</accession>
<dbReference type="PANTHER" id="PTHR24067">
    <property type="entry name" value="UBIQUITIN-CONJUGATING ENZYME E2"/>
    <property type="match status" value="1"/>
</dbReference>
<name>A0A6P4YPW9_BRABE</name>
<dbReference type="SUPFAM" id="SSF54495">
    <property type="entry name" value="UBC-like"/>
    <property type="match status" value="1"/>
</dbReference>
<evidence type="ECO:0000256" key="8">
    <source>
        <dbReference type="ARBA" id="ARBA00077509"/>
    </source>
</evidence>
<dbReference type="Proteomes" id="UP000515135">
    <property type="component" value="Unplaced"/>
</dbReference>
<evidence type="ECO:0000256" key="6">
    <source>
        <dbReference type="ARBA" id="ARBA00072440"/>
    </source>
</evidence>
<gene>
    <name evidence="15" type="primary">LOC109471534</name>
</gene>
<evidence type="ECO:0000256" key="2">
    <source>
        <dbReference type="ARBA" id="ARBA00022679"/>
    </source>
</evidence>
<dbReference type="InterPro" id="IPR023313">
    <property type="entry name" value="UBQ-conjugating_AS"/>
</dbReference>
<proteinExistence type="inferred from homology"/>
<dbReference type="GO" id="GO:0061631">
    <property type="term" value="F:ubiquitin conjugating enzyme activity"/>
    <property type="evidence" value="ECO:0007669"/>
    <property type="project" value="UniProtKB-EC"/>
</dbReference>
<dbReference type="SMART" id="SM00212">
    <property type="entry name" value="UBCc"/>
    <property type="match status" value="1"/>
</dbReference>
<feature type="region of interest" description="Disordered" evidence="12">
    <location>
        <begin position="150"/>
        <end position="220"/>
    </location>
</feature>
<dbReference type="GO" id="GO:0005524">
    <property type="term" value="F:ATP binding"/>
    <property type="evidence" value="ECO:0007669"/>
    <property type="project" value="UniProtKB-UniRule"/>
</dbReference>
<dbReference type="OrthoDB" id="9978460at2759"/>
<feature type="compositionally biased region" description="Low complexity" evidence="12">
    <location>
        <begin position="155"/>
        <end position="168"/>
    </location>
</feature>
<protein>
    <recommendedName>
        <fullName evidence="6">Ubiquitin-conjugating enzyme E2 T</fullName>
        <ecNumber evidence="1">2.3.2.23</ecNumber>
    </recommendedName>
    <alternativeName>
        <fullName evidence="7">E2 ubiquitin-conjugating enzyme T</fullName>
    </alternativeName>
    <alternativeName>
        <fullName evidence="9">Ubiquitin carrier protein T</fullName>
    </alternativeName>
    <alternativeName>
        <fullName evidence="8">Ubiquitin-protein ligase T</fullName>
    </alternativeName>
</protein>
<dbReference type="InterPro" id="IPR050113">
    <property type="entry name" value="Ub_conjugating_enzyme"/>
</dbReference>
<evidence type="ECO:0000256" key="5">
    <source>
        <dbReference type="ARBA" id="ARBA00022840"/>
    </source>
</evidence>
<sequence>MQRAARMKREVEMFARDPPPGISCWPKGDKLDELEAQILGAEGTPYHGGVFKLEIQVSERYPFQPPKVRFVTPIYHPNVDDGGRICLDILKMPPKGGWKPSLNVSTVLTSIQLLMAEPNPDDPLMTDISNEFKFNRPLYLENAKRWTEKHAMDNTTGTSGPSTSSTSGKENHPQSSEKTEASGEDSDGEEMRRAPVSGAVNRLKKRPALQTKSGVKKQCS</sequence>
<dbReference type="AlphaFoldDB" id="A0A6P4YPW9"/>
<dbReference type="KEGG" id="bbel:109471534"/>
<dbReference type="InterPro" id="IPR000608">
    <property type="entry name" value="UBC"/>
</dbReference>
<dbReference type="Pfam" id="PF00179">
    <property type="entry name" value="UQ_con"/>
    <property type="match status" value="1"/>
</dbReference>
<evidence type="ECO:0000256" key="10">
    <source>
        <dbReference type="PROSITE-ProRule" id="PRU10133"/>
    </source>
</evidence>
<evidence type="ECO:0000256" key="9">
    <source>
        <dbReference type="ARBA" id="ARBA00082133"/>
    </source>
</evidence>
<keyword evidence="14" id="KW-1185">Reference proteome</keyword>
<evidence type="ECO:0000259" key="13">
    <source>
        <dbReference type="PROSITE" id="PS50127"/>
    </source>
</evidence>
<dbReference type="InterPro" id="IPR016135">
    <property type="entry name" value="UBQ-conjugating_enzyme/RWD"/>
</dbReference>
<organism evidence="14 15">
    <name type="scientific">Branchiostoma belcheri</name>
    <name type="common">Amphioxus</name>
    <dbReference type="NCBI Taxonomy" id="7741"/>
    <lineage>
        <taxon>Eukaryota</taxon>
        <taxon>Metazoa</taxon>
        <taxon>Chordata</taxon>
        <taxon>Cephalochordata</taxon>
        <taxon>Leptocardii</taxon>
        <taxon>Amphioxiformes</taxon>
        <taxon>Branchiostomatidae</taxon>
        <taxon>Branchiostoma</taxon>
    </lineage>
</organism>
<evidence type="ECO:0000256" key="11">
    <source>
        <dbReference type="RuleBase" id="RU362109"/>
    </source>
</evidence>
<evidence type="ECO:0000256" key="12">
    <source>
        <dbReference type="SAM" id="MobiDB-lite"/>
    </source>
</evidence>
<dbReference type="PROSITE" id="PS50127">
    <property type="entry name" value="UBC_2"/>
    <property type="match status" value="1"/>
</dbReference>
<keyword evidence="5 11" id="KW-0067">ATP-binding</keyword>
<dbReference type="Gene3D" id="3.10.110.10">
    <property type="entry name" value="Ubiquitin Conjugating Enzyme"/>
    <property type="match status" value="1"/>
</dbReference>